<dbReference type="CDD" id="cd00383">
    <property type="entry name" value="trans_reg_C"/>
    <property type="match status" value="1"/>
</dbReference>
<dbReference type="RefSeq" id="WP_091745043.1">
    <property type="nucleotide sequence ID" value="NZ_FODY01000006.1"/>
</dbReference>
<evidence type="ECO:0000256" key="2">
    <source>
        <dbReference type="ARBA" id="ARBA00023125"/>
    </source>
</evidence>
<dbReference type="InterPro" id="IPR001789">
    <property type="entry name" value="Sig_transdc_resp-reg_receiver"/>
</dbReference>
<feature type="modified residue" description="4-aspartylphosphate" evidence="4">
    <location>
        <position position="56"/>
    </location>
</feature>
<dbReference type="EMBL" id="FODY01000006">
    <property type="protein sequence ID" value="SEO85261.1"/>
    <property type="molecule type" value="Genomic_DNA"/>
</dbReference>
<evidence type="ECO:0000313" key="9">
    <source>
        <dbReference type="Proteomes" id="UP000198847"/>
    </source>
</evidence>
<evidence type="ECO:0000256" key="3">
    <source>
        <dbReference type="ARBA" id="ARBA00023163"/>
    </source>
</evidence>
<sequence>MNLYNAYVLAVEDDRQIRNYICYLLDAEGFSHIAASTGEGALSILVSEPIDLMLLDLGLPDIDGMEVIRKVREWSEMPIIVISARDQDKEKAAALDLGADDYLTKPFSATELFARIRVVLRYLYRQNSGNKAQSILQVGGLQIDLDKRLLYVDGSETHVTPMEYNLLALFFKNIGKVLTTKQILKEIWGVGYGSDTQALRALMAGLRRKIEKNPAKPRYILTEIGVGYRLVDE</sequence>
<dbReference type="STRING" id="112903.SAMN04490178_1064"/>
<keyword evidence="3" id="KW-0804">Transcription</keyword>
<dbReference type="Proteomes" id="UP000198847">
    <property type="component" value="Unassembled WGS sequence"/>
</dbReference>
<reference evidence="8 9" key="1">
    <citation type="submission" date="2016-10" db="EMBL/GenBank/DDBJ databases">
        <authorList>
            <person name="de Groot N.N."/>
        </authorList>
    </citation>
    <scope>NUCLEOTIDE SEQUENCE [LARGE SCALE GENOMIC DNA]</scope>
    <source>
        <strain evidence="8 9">DSM 13305</strain>
    </source>
</reference>
<accession>A0A1H8T2Q8</accession>
<dbReference type="SMART" id="SM00862">
    <property type="entry name" value="Trans_reg_C"/>
    <property type="match status" value="1"/>
</dbReference>
<dbReference type="Gene3D" id="6.10.250.690">
    <property type="match status" value="1"/>
</dbReference>
<evidence type="ECO:0000259" key="6">
    <source>
        <dbReference type="PROSITE" id="PS50110"/>
    </source>
</evidence>
<dbReference type="GO" id="GO:0000156">
    <property type="term" value="F:phosphorelay response regulator activity"/>
    <property type="evidence" value="ECO:0007669"/>
    <property type="project" value="TreeGrafter"/>
</dbReference>
<dbReference type="InterPro" id="IPR001867">
    <property type="entry name" value="OmpR/PhoB-type_DNA-bd"/>
</dbReference>
<dbReference type="Pfam" id="PF00072">
    <property type="entry name" value="Response_reg"/>
    <property type="match status" value="1"/>
</dbReference>
<dbReference type="GO" id="GO:0005829">
    <property type="term" value="C:cytosol"/>
    <property type="evidence" value="ECO:0007669"/>
    <property type="project" value="TreeGrafter"/>
</dbReference>
<keyword evidence="9" id="KW-1185">Reference proteome</keyword>
<evidence type="ECO:0000256" key="1">
    <source>
        <dbReference type="ARBA" id="ARBA00023015"/>
    </source>
</evidence>
<dbReference type="OrthoDB" id="9802426at2"/>
<dbReference type="GO" id="GO:0006355">
    <property type="term" value="P:regulation of DNA-templated transcription"/>
    <property type="evidence" value="ECO:0007669"/>
    <property type="project" value="InterPro"/>
</dbReference>
<evidence type="ECO:0000256" key="4">
    <source>
        <dbReference type="PROSITE-ProRule" id="PRU00169"/>
    </source>
</evidence>
<dbReference type="PROSITE" id="PS51755">
    <property type="entry name" value="OMPR_PHOB"/>
    <property type="match status" value="1"/>
</dbReference>
<feature type="domain" description="Response regulatory" evidence="6">
    <location>
        <begin position="7"/>
        <end position="120"/>
    </location>
</feature>
<dbReference type="Gene3D" id="3.40.50.2300">
    <property type="match status" value="1"/>
</dbReference>
<keyword evidence="1" id="KW-0805">Transcription regulation</keyword>
<evidence type="ECO:0000256" key="5">
    <source>
        <dbReference type="PROSITE-ProRule" id="PRU01091"/>
    </source>
</evidence>
<dbReference type="InterPro" id="IPR011006">
    <property type="entry name" value="CheY-like_superfamily"/>
</dbReference>
<name>A0A1H8T2Q8_9FIRM</name>
<keyword evidence="2 5" id="KW-0238">DNA-binding</keyword>
<protein>
    <submittedName>
        <fullName evidence="8">Two-component system, OmpR family, KDP operon response regulator KdpE</fullName>
    </submittedName>
</protein>
<feature type="DNA-binding region" description="OmpR/PhoB-type" evidence="5">
    <location>
        <begin position="133"/>
        <end position="232"/>
    </location>
</feature>
<evidence type="ECO:0000259" key="7">
    <source>
        <dbReference type="PROSITE" id="PS51755"/>
    </source>
</evidence>
<dbReference type="AlphaFoldDB" id="A0A1H8T2Q8"/>
<dbReference type="PROSITE" id="PS50110">
    <property type="entry name" value="RESPONSE_REGULATORY"/>
    <property type="match status" value="1"/>
</dbReference>
<dbReference type="PANTHER" id="PTHR48111">
    <property type="entry name" value="REGULATOR OF RPOS"/>
    <property type="match status" value="1"/>
</dbReference>
<dbReference type="PANTHER" id="PTHR48111:SF50">
    <property type="entry name" value="KDP OPERON TRANSCRIPTIONAL REGULATORY PROTEIN KDPE"/>
    <property type="match status" value="1"/>
</dbReference>
<organism evidence="8 9">
    <name type="scientific">Propionispora vibrioides</name>
    <dbReference type="NCBI Taxonomy" id="112903"/>
    <lineage>
        <taxon>Bacteria</taxon>
        <taxon>Bacillati</taxon>
        <taxon>Bacillota</taxon>
        <taxon>Negativicutes</taxon>
        <taxon>Selenomonadales</taxon>
        <taxon>Sporomusaceae</taxon>
        <taxon>Propionispora</taxon>
    </lineage>
</organism>
<gene>
    <name evidence="8" type="ORF">SAMN04490178_1064</name>
</gene>
<feature type="domain" description="OmpR/PhoB-type" evidence="7">
    <location>
        <begin position="133"/>
        <end position="232"/>
    </location>
</feature>
<dbReference type="Pfam" id="PF00486">
    <property type="entry name" value="Trans_reg_C"/>
    <property type="match status" value="1"/>
</dbReference>
<evidence type="ECO:0000313" key="8">
    <source>
        <dbReference type="EMBL" id="SEO85261.1"/>
    </source>
</evidence>
<dbReference type="GO" id="GO:0000976">
    <property type="term" value="F:transcription cis-regulatory region binding"/>
    <property type="evidence" value="ECO:0007669"/>
    <property type="project" value="TreeGrafter"/>
</dbReference>
<dbReference type="Gene3D" id="1.10.10.10">
    <property type="entry name" value="Winged helix-like DNA-binding domain superfamily/Winged helix DNA-binding domain"/>
    <property type="match status" value="1"/>
</dbReference>
<dbReference type="SUPFAM" id="SSF52172">
    <property type="entry name" value="CheY-like"/>
    <property type="match status" value="1"/>
</dbReference>
<dbReference type="InterPro" id="IPR039420">
    <property type="entry name" value="WalR-like"/>
</dbReference>
<keyword evidence="4" id="KW-0597">Phosphoprotein</keyword>
<dbReference type="SMART" id="SM00448">
    <property type="entry name" value="REC"/>
    <property type="match status" value="1"/>
</dbReference>
<dbReference type="InterPro" id="IPR036388">
    <property type="entry name" value="WH-like_DNA-bd_sf"/>
</dbReference>
<dbReference type="GO" id="GO:0032993">
    <property type="term" value="C:protein-DNA complex"/>
    <property type="evidence" value="ECO:0007669"/>
    <property type="project" value="TreeGrafter"/>
</dbReference>
<proteinExistence type="predicted"/>